<name>A0A5C6RWA3_9BACT</name>
<sequence length="289" mass="31832">MPIACYRTFAFFLFLAANVSVLAQADLPDRSPRASIARDIGYTAIGISYSSPSVGGREIWGSLVPYGKVWRAGANRATTLTLSTAALVNGEPIAAGAYALFLIPRSADSTWTLILNRDTSLWGAYGYDAGQDVLRTELEAKFARTSNEEHLKYDIVPQNIENGYLLLSWEKLRLYVPIKVETMERAVAEIQEAIAAAPTESEWEVYAQAAEFLLWAGTPGPALQYAKKVMQAKPSPKARWRLSRAYAAVGDFSQAIDAAQSLKKGEEGKAFYEAHKVEVDNALRNWQSK</sequence>
<reference evidence="2 3" key="1">
    <citation type="submission" date="2019-08" db="EMBL/GenBank/DDBJ databases">
        <title>Genome of Phaeodactylibacter luteus.</title>
        <authorList>
            <person name="Bowman J.P."/>
        </authorList>
    </citation>
    <scope>NUCLEOTIDE SEQUENCE [LARGE SCALE GENOMIC DNA]</scope>
    <source>
        <strain evidence="2 3">KCTC 42180</strain>
    </source>
</reference>
<accession>A0A5C6RWA3</accession>
<keyword evidence="3" id="KW-1185">Reference proteome</keyword>
<dbReference type="AlphaFoldDB" id="A0A5C6RWA3"/>
<keyword evidence="1" id="KW-0732">Signal</keyword>
<dbReference type="Pfam" id="PF11138">
    <property type="entry name" value="DUF2911"/>
    <property type="match status" value="1"/>
</dbReference>
<dbReference type="Proteomes" id="UP000321580">
    <property type="component" value="Unassembled WGS sequence"/>
</dbReference>
<feature type="signal peptide" evidence="1">
    <location>
        <begin position="1"/>
        <end position="25"/>
    </location>
</feature>
<feature type="chain" id="PRO_5022669596" evidence="1">
    <location>
        <begin position="26"/>
        <end position="289"/>
    </location>
</feature>
<gene>
    <name evidence="2" type="ORF">FRY97_05840</name>
</gene>
<evidence type="ECO:0000256" key="1">
    <source>
        <dbReference type="SAM" id="SignalP"/>
    </source>
</evidence>
<dbReference type="EMBL" id="VOOR01000008">
    <property type="protein sequence ID" value="TXB66334.1"/>
    <property type="molecule type" value="Genomic_DNA"/>
</dbReference>
<dbReference type="InterPro" id="IPR011990">
    <property type="entry name" value="TPR-like_helical_dom_sf"/>
</dbReference>
<proteinExistence type="predicted"/>
<dbReference type="OrthoDB" id="195456at2"/>
<dbReference type="Gene3D" id="1.25.40.10">
    <property type="entry name" value="Tetratricopeptide repeat domain"/>
    <property type="match status" value="1"/>
</dbReference>
<organism evidence="2 3">
    <name type="scientific">Phaeodactylibacter luteus</name>
    <dbReference type="NCBI Taxonomy" id="1564516"/>
    <lineage>
        <taxon>Bacteria</taxon>
        <taxon>Pseudomonadati</taxon>
        <taxon>Bacteroidota</taxon>
        <taxon>Saprospiria</taxon>
        <taxon>Saprospirales</taxon>
        <taxon>Haliscomenobacteraceae</taxon>
        <taxon>Phaeodactylibacter</taxon>
    </lineage>
</organism>
<dbReference type="RefSeq" id="WP_147166503.1">
    <property type="nucleotide sequence ID" value="NZ_VOOR01000008.1"/>
</dbReference>
<dbReference type="SUPFAM" id="SSF48452">
    <property type="entry name" value="TPR-like"/>
    <property type="match status" value="1"/>
</dbReference>
<evidence type="ECO:0000313" key="2">
    <source>
        <dbReference type="EMBL" id="TXB66334.1"/>
    </source>
</evidence>
<dbReference type="InterPro" id="IPR021314">
    <property type="entry name" value="DUF2911"/>
</dbReference>
<evidence type="ECO:0000313" key="3">
    <source>
        <dbReference type="Proteomes" id="UP000321580"/>
    </source>
</evidence>
<protein>
    <submittedName>
        <fullName evidence="2">DUF2911 domain-containing protein</fullName>
    </submittedName>
</protein>
<comment type="caution">
    <text evidence="2">The sequence shown here is derived from an EMBL/GenBank/DDBJ whole genome shotgun (WGS) entry which is preliminary data.</text>
</comment>